<feature type="chain" id="PRO_5017935254" evidence="1">
    <location>
        <begin position="19"/>
        <end position="157"/>
    </location>
</feature>
<organism evidence="2 3">
    <name type="scientific">Montanilutibacter psychrotolerans</name>
    <dbReference type="NCBI Taxonomy" id="1327343"/>
    <lineage>
        <taxon>Bacteria</taxon>
        <taxon>Pseudomonadati</taxon>
        <taxon>Pseudomonadota</taxon>
        <taxon>Gammaproteobacteria</taxon>
        <taxon>Lysobacterales</taxon>
        <taxon>Lysobacteraceae</taxon>
        <taxon>Montanilutibacter</taxon>
    </lineage>
</organism>
<gene>
    <name evidence="2" type="ORF">EER27_13825</name>
</gene>
<keyword evidence="1" id="KW-0732">Signal</keyword>
<dbReference type="RefSeq" id="WP_123088716.1">
    <property type="nucleotide sequence ID" value="NZ_RIBS01000007.1"/>
</dbReference>
<dbReference type="EMBL" id="RIBS01000007">
    <property type="protein sequence ID" value="RNF82580.1"/>
    <property type="molecule type" value="Genomic_DNA"/>
</dbReference>
<evidence type="ECO:0000313" key="2">
    <source>
        <dbReference type="EMBL" id="RNF82580.1"/>
    </source>
</evidence>
<accession>A0A3M8SUP7</accession>
<comment type="caution">
    <text evidence="2">The sequence shown here is derived from an EMBL/GenBank/DDBJ whole genome shotgun (WGS) entry which is preliminary data.</text>
</comment>
<dbReference type="Proteomes" id="UP000267049">
    <property type="component" value="Unassembled WGS sequence"/>
</dbReference>
<protein>
    <submittedName>
        <fullName evidence="2">Uncharacterized protein</fullName>
    </submittedName>
</protein>
<feature type="signal peptide" evidence="1">
    <location>
        <begin position="1"/>
        <end position="18"/>
    </location>
</feature>
<keyword evidence="3" id="KW-1185">Reference proteome</keyword>
<dbReference type="OrthoDB" id="5508986at2"/>
<dbReference type="AlphaFoldDB" id="A0A3M8SUP7"/>
<reference evidence="2 3" key="1">
    <citation type="submission" date="2018-11" db="EMBL/GenBank/DDBJ databases">
        <title>Lysobacter cryohumiis sp. nov., isolated from soil in the Tianshan Mountains, Xinjiang, China.</title>
        <authorList>
            <person name="Luo Y."/>
            <person name="Sheng H."/>
        </authorList>
    </citation>
    <scope>NUCLEOTIDE SEQUENCE [LARGE SCALE GENOMIC DNA]</scope>
    <source>
        <strain evidence="2 3">ZS60</strain>
    </source>
</reference>
<name>A0A3M8SUP7_9GAMM</name>
<evidence type="ECO:0000256" key="1">
    <source>
        <dbReference type="SAM" id="SignalP"/>
    </source>
</evidence>
<evidence type="ECO:0000313" key="3">
    <source>
        <dbReference type="Proteomes" id="UP000267049"/>
    </source>
</evidence>
<sequence>MTGAAWLLAGLAIAPLQAVNAGTAGEGLSQCLAASASPDDKEQLVKWMFTAVTRHPALEQLPELPAGQVDALDRRVAATFTRLLTEDCLGQTRASLAQEGGDAIGTAFEALGQLAGQQVFGHPDVTAAIQNMSQHVDKEKFKQLVESPQPSVDGPGS</sequence>
<proteinExistence type="predicted"/>